<dbReference type="EMBL" id="BAABBQ010000001">
    <property type="protein sequence ID" value="GAA4010695.1"/>
    <property type="molecule type" value="Genomic_DNA"/>
</dbReference>
<reference evidence="2" key="1">
    <citation type="journal article" date="2019" name="Int. J. Syst. Evol. Microbiol.">
        <title>The Global Catalogue of Microorganisms (GCM) 10K type strain sequencing project: providing services to taxonomists for standard genome sequencing and annotation.</title>
        <authorList>
            <consortium name="The Broad Institute Genomics Platform"/>
            <consortium name="The Broad Institute Genome Sequencing Center for Infectious Disease"/>
            <person name="Wu L."/>
            <person name="Ma J."/>
        </authorList>
    </citation>
    <scope>NUCLEOTIDE SEQUENCE [LARGE SCALE GENOMIC DNA]</scope>
    <source>
        <strain evidence="2">JCM 17563</strain>
    </source>
</reference>
<name>A0ABP7SEQ0_9SPHN</name>
<protein>
    <submittedName>
        <fullName evidence="1">Uncharacterized protein</fullName>
    </submittedName>
</protein>
<dbReference type="Proteomes" id="UP001500235">
    <property type="component" value="Unassembled WGS sequence"/>
</dbReference>
<comment type="caution">
    <text evidence="1">The sequence shown here is derived from an EMBL/GenBank/DDBJ whole genome shotgun (WGS) entry which is preliminary data.</text>
</comment>
<evidence type="ECO:0000313" key="1">
    <source>
        <dbReference type="EMBL" id="GAA4010695.1"/>
    </source>
</evidence>
<sequence length="141" mass="15245">MRHFLLVLPILLASACSGDEKVSSNAATPSLEVMTEQPGDWSELDRMVGRTPFESGLLDESPVTVDINSVLGPEASRFRDAMADAGPLTRRDDLLVATSKSGKAWLVLQPGEHAFRAALRTGQGWREWSTPGTNVPSLGRN</sequence>
<evidence type="ECO:0000313" key="2">
    <source>
        <dbReference type="Proteomes" id="UP001500235"/>
    </source>
</evidence>
<organism evidence="1 2">
    <name type="scientific">Sphingomonas swuensis</name>
    <dbReference type="NCBI Taxonomy" id="977800"/>
    <lineage>
        <taxon>Bacteria</taxon>
        <taxon>Pseudomonadati</taxon>
        <taxon>Pseudomonadota</taxon>
        <taxon>Alphaproteobacteria</taxon>
        <taxon>Sphingomonadales</taxon>
        <taxon>Sphingomonadaceae</taxon>
        <taxon>Sphingomonas</taxon>
    </lineage>
</organism>
<keyword evidence="2" id="KW-1185">Reference proteome</keyword>
<dbReference type="PROSITE" id="PS51257">
    <property type="entry name" value="PROKAR_LIPOPROTEIN"/>
    <property type="match status" value="1"/>
</dbReference>
<accession>A0ABP7SEQ0</accession>
<proteinExistence type="predicted"/>
<gene>
    <name evidence="1" type="ORF">GCM10022280_04950</name>
</gene>